<sequence>MDAREHPRADDSGGVVPATLVSDVTDVILDDELLPRTNGRIGKWFHGVIAIAVVVVLIASLVVVFISVISRYFLGRPLAWADDADTSMLVAIGFLGAALTLARGEHLGVTALRDRLSGRLGEVNEALIAWIVLIVAVSLGWSSNKISETVGGQTTSTGLPEIINYLPILISAGFMVIFALLDLLRSKWRAVVGSALILLCLTAAWVLVGLLAPGALPLPIVLMLLGFVITLLIGVPIGFSLAFGALLYFWGGGNVSIALFSQQMESGISNVVLLAIPFFVLAGLIMEINGMSRRLIELLLVGIGRFRSGLRIVMIVAMALFSGISGSKSADVAAVGTMLLPAFRKSKQSEYEAVALLSASAVMGETIPPCINMIILGYVASVSIGGLFIAGIVPAVLLAIGLAVVAILTVPKLSAADGDQTVGAAPSAPRRTPAQRIRLVAGAGAALFMIVIIFGGILGGIATPTEVSAFAVVYAFVVGGLVFREMKVHSTLSFLVRSASLAGMILFIVASAQAVTYVLTAEQVPQAMANALIGLAHSQGVWLFLVVSIVMLVVMGSVLEGAPALIIFGPLLIPIASDLGINTLQFGIVLIIAMGLGLFSPPFGVGLYTACAVGQVPIEKVARPIVKYLAVLGVGLLVIAFVPWVSLALPNLLGFKG</sequence>
<evidence type="ECO:0000256" key="5">
    <source>
        <dbReference type="ARBA" id="ARBA00022692"/>
    </source>
</evidence>
<reference evidence="11 12" key="1">
    <citation type="submission" date="2020-02" db="EMBL/GenBank/DDBJ databases">
        <title>Genome sequence of strain AETb3-4.</title>
        <authorList>
            <person name="Gao J."/>
            <person name="Zhang X."/>
        </authorList>
    </citation>
    <scope>NUCLEOTIDE SEQUENCE [LARGE SCALE GENOMIC DNA]</scope>
    <source>
        <strain evidence="11 12">AETb3-4</strain>
    </source>
</reference>
<evidence type="ECO:0000256" key="8">
    <source>
        <dbReference type="SAM" id="Phobius"/>
    </source>
</evidence>
<keyword evidence="2" id="KW-0813">Transport</keyword>
<dbReference type="PANTHER" id="PTHR33362:SF2">
    <property type="entry name" value="TRAP TRANSPORTER LARGE PERMEASE PROTEIN"/>
    <property type="match status" value="1"/>
</dbReference>
<keyword evidence="6 8" id="KW-1133">Transmembrane helix</keyword>
<feature type="transmembrane region" description="Helical" evidence="8">
    <location>
        <begin position="625"/>
        <end position="647"/>
    </location>
</feature>
<keyword evidence="3" id="KW-1003">Cell membrane</keyword>
<feature type="transmembrane region" description="Helical" evidence="8">
    <location>
        <begin position="467"/>
        <end position="483"/>
    </location>
</feature>
<gene>
    <name evidence="11" type="ORF">G6034_17825</name>
</gene>
<evidence type="ECO:0000313" key="11">
    <source>
        <dbReference type="EMBL" id="NVM96730.1"/>
    </source>
</evidence>
<dbReference type="Pfam" id="PF06808">
    <property type="entry name" value="DctM"/>
    <property type="match status" value="1"/>
</dbReference>
<accession>A0A7Y7LZN4</accession>
<dbReference type="Proteomes" id="UP000543556">
    <property type="component" value="Unassembled WGS sequence"/>
</dbReference>
<comment type="subcellular location">
    <subcellularLocation>
        <location evidence="1">Cell inner membrane</location>
        <topology evidence="1">Multi-pass membrane protein</topology>
    </subcellularLocation>
</comment>
<dbReference type="AlphaFoldDB" id="A0A7Y7LZN4"/>
<feature type="domain" description="Tripartite ATP-independent periplasmic transporters DctQ component" evidence="9">
    <location>
        <begin position="61"/>
        <end position="185"/>
    </location>
</feature>
<keyword evidence="7 8" id="KW-0472">Membrane</keyword>
<dbReference type="InterPro" id="IPR004681">
    <property type="entry name" value="TRAP_DctM"/>
</dbReference>
<proteinExistence type="predicted"/>
<protein>
    <submittedName>
        <fullName evidence="11">TRAP transporter large permease subunit</fullName>
    </submittedName>
</protein>
<feature type="transmembrane region" description="Helical" evidence="8">
    <location>
        <begin position="44"/>
        <end position="74"/>
    </location>
</feature>
<evidence type="ECO:0000259" key="9">
    <source>
        <dbReference type="Pfam" id="PF04290"/>
    </source>
</evidence>
<dbReference type="PANTHER" id="PTHR33362">
    <property type="entry name" value="SIALIC ACID TRAP TRANSPORTER PERMEASE PROTEIN SIAT-RELATED"/>
    <property type="match status" value="1"/>
</dbReference>
<feature type="domain" description="TRAP C4-dicarboxylate transport system permease DctM subunit" evidence="10">
    <location>
        <begin position="225"/>
        <end position="645"/>
    </location>
</feature>
<evidence type="ECO:0000256" key="6">
    <source>
        <dbReference type="ARBA" id="ARBA00022989"/>
    </source>
</evidence>
<evidence type="ECO:0000256" key="7">
    <source>
        <dbReference type="ARBA" id="ARBA00023136"/>
    </source>
</evidence>
<evidence type="ECO:0000259" key="10">
    <source>
        <dbReference type="Pfam" id="PF06808"/>
    </source>
</evidence>
<dbReference type="GO" id="GO:0005886">
    <property type="term" value="C:plasma membrane"/>
    <property type="evidence" value="ECO:0007669"/>
    <property type="project" value="UniProtKB-SubCell"/>
</dbReference>
<name>A0A7Y7LZN4_9MICC</name>
<evidence type="ECO:0000256" key="4">
    <source>
        <dbReference type="ARBA" id="ARBA00022519"/>
    </source>
</evidence>
<keyword evidence="5 8" id="KW-0812">Transmembrane</keyword>
<feature type="transmembrane region" description="Helical" evidence="8">
    <location>
        <begin position="86"/>
        <end position="102"/>
    </location>
</feature>
<feature type="transmembrane region" description="Helical" evidence="8">
    <location>
        <begin position="218"/>
        <end position="250"/>
    </location>
</feature>
<evidence type="ECO:0000313" key="12">
    <source>
        <dbReference type="Proteomes" id="UP000543556"/>
    </source>
</evidence>
<organism evidence="11 12">
    <name type="scientific">Arthrobacter wenxiniae</name>
    <dbReference type="NCBI Taxonomy" id="2713570"/>
    <lineage>
        <taxon>Bacteria</taxon>
        <taxon>Bacillati</taxon>
        <taxon>Actinomycetota</taxon>
        <taxon>Actinomycetes</taxon>
        <taxon>Micrococcales</taxon>
        <taxon>Micrococcaceae</taxon>
        <taxon>Arthrobacter</taxon>
    </lineage>
</organism>
<feature type="transmembrane region" description="Helical" evidence="8">
    <location>
        <begin position="353"/>
        <end position="380"/>
    </location>
</feature>
<feature type="transmembrane region" description="Helical" evidence="8">
    <location>
        <begin position="386"/>
        <end position="410"/>
    </location>
</feature>
<feature type="transmembrane region" description="Helical" evidence="8">
    <location>
        <begin position="587"/>
        <end position="613"/>
    </location>
</feature>
<dbReference type="GO" id="GO:0022857">
    <property type="term" value="F:transmembrane transporter activity"/>
    <property type="evidence" value="ECO:0007669"/>
    <property type="project" value="TreeGrafter"/>
</dbReference>
<dbReference type="InterPro" id="IPR010656">
    <property type="entry name" value="DctM"/>
</dbReference>
<dbReference type="EMBL" id="JAAMFM010000039">
    <property type="protein sequence ID" value="NVM96730.1"/>
    <property type="molecule type" value="Genomic_DNA"/>
</dbReference>
<keyword evidence="12" id="KW-1185">Reference proteome</keyword>
<feature type="transmembrane region" description="Helical" evidence="8">
    <location>
        <begin position="562"/>
        <end position="581"/>
    </location>
</feature>
<feature type="transmembrane region" description="Helical" evidence="8">
    <location>
        <begin position="191"/>
        <end position="212"/>
    </location>
</feature>
<dbReference type="Pfam" id="PF04290">
    <property type="entry name" value="DctQ"/>
    <property type="match status" value="1"/>
</dbReference>
<feature type="transmembrane region" description="Helical" evidence="8">
    <location>
        <begin position="439"/>
        <end position="461"/>
    </location>
</feature>
<feature type="transmembrane region" description="Helical" evidence="8">
    <location>
        <begin position="495"/>
        <end position="519"/>
    </location>
</feature>
<evidence type="ECO:0000256" key="3">
    <source>
        <dbReference type="ARBA" id="ARBA00022475"/>
    </source>
</evidence>
<feature type="transmembrane region" description="Helical" evidence="8">
    <location>
        <begin position="162"/>
        <end position="184"/>
    </location>
</feature>
<dbReference type="InterPro" id="IPR055348">
    <property type="entry name" value="DctQ"/>
</dbReference>
<comment type="caution">
    <text evidence="11">The sequence shown here is derived from an EMBL/GenBank/DDBJ whole genome shotgun (WGS) entry which is preliminary data.</text>
</comment>
<feature type="transmembrane region" description="Helical" evidence="8">
    <location>
        <begin position="531"/>
        <end position="555"/>
    </location>
</feature>
<dbReference type="RefSeq" id="WP_176636446.1">
    <property type="nucleotide sequence ID" value="NZ_JAAMFM010000039.1"/>
</dbReference>
<keyword evidence="4" id="KW-0997">Cell inner membrane</keyword>
<feature type="transmembrane region" description="Helical" evidence="8">
    <location>
        <begin position="271"/>
        <end position="292"/>
    </location>
</feature>
<evidence type="ECO:0000256" key="1">
    <source>
        <dbReference type="ARBA" id="ARBA00004429"/>
    </source>
</evidence>
<feature type="transmembrane region" description="Helical" evidence="8">
    <location>
        <begin position="123"/>
        <end position="142"/>
    </location>
</feature>
<evidence type="ECO:0000256" key="2">
    <source>
        <dbReference type="ARBA" id="ARBA00022448"/>
    </source>
</evidence>
<dbReference type="NCBIfam" id="TIGR00786">
    <property type="entry name" value="dctM"/>
    <property type="match status" value="1"/>
</dbReference>
<feature type="transmembrane region" description="Helical" evidence="8">
    <location>
        <begin position="312"/>
        <end position="341"/>
    </location>
</feature>